<dbReference type="OrthoDB" id="250548at2759"/>
<organism evidence="2 3">
    <name type="scientific">Olea europaea subsp. europaea</name>
    <dbReference type="NCBI Taxonomy" id="158383"/>
    <lineage>
        <taxon>Eukaryota</taxon>
        <taxon>Viridiplantae</taxon>
        <taxon>Streptophyta</taxon>
        <taxon>Embryophyta</taxon>
        <taxon>Tracheophyta</taxon>
        <taxon>Spermatophyta</taxon>
        <taxon>Magnoliopsida</taxon>
        <taxon>eudicotyledons</taxon>
        <taxon>Gunneridae</taxon>
        <taxon>Pentapetalae</taxon>
        <taxon>asterids</taxon>
        <taxon>lamiids</taxon>
        <taxon>Lamiales</taxon>
        <taxon>Oleaceae</taxon>
        <taxon>Oleeae</taxon>
        <taxon>Olea</taxon>
    </lineage>
</organism>
<protein>
    <submittedName>
        <fullName evidence="2">Uncharacterized protein</fullName>
    </submittedName>
</protein>
<evidence type="ECO:0000313" key="2">
    <source>
        <dbReference type="EMBL" id="CAA3010018.1"/>
    </source>
</evidence>
<feature type="region of interest" description="Disordered" evidence="1">
    <location>
        <begin position="136"/>
        <end position="198"/>
    </location>
</feature>
<comment type="caution">
    <text evidence="2">The sequence shown here is derived from an EMBL/GenBank/DDBJ whole genome shotgun (WGS) entry which is preliminary data.</text>
</comment>
<dbReference type="EMBL" id="CACTIH010007331">
    <property type="protein sequence ID" value="CAA3010018.1"/>
    <property type="molecule type" value="Genomic_DNA"/>
</dbReference>
<keyword evidence="3" id="KW-1185">Reference proteome</keyword>
<name>A0A8S0U1Q4_OLEEU</name>
<reference evidence="2 3" key="1">
    <citation type="submission" date="2019-12" db="EMBL/GenBank/DDBJ databases">
        <authorList>
            <person name="Alioto T."/>
            <person name="Alioto T."/>
            <person name="Gomez Garrido J."/>
        </authorList>
    </citation>
    <scope>NUCLEOTIDE SEQUENCE [LARGE SCALE GENOMIC DNA]</scope>
</reference>
<dbReference type="InterPro" id="IPR019351">
    <property type="entry name" value="DUF2039"/>
</dbReference>
<feature type="region of interest" description="Disordered" evidence="1">
    <location>
        <begin position="1"/>
        <end position="35"/>
    </location>
</feature>
<dbReference type="PANTHER" id="PTHR22876:SF5">
    <property type="entry name" value="CHROMOSOME 9 OPEN READING FRAME 85"/>
    <property type="match status" value="1"/>
</dbReference>
<proteinExistence type="predicted"/>
<gene>
    <name evidence="2" type="ORF">OLEA9_A040648</name>
</gene>
<dbReference type="AlphaFoldDB" id="A0A8S0U1Q4"/>
<dbReference type="Pfam" id="PF10217">
    <property type="entry name" value="DUF2039"/>
    <property type="match status" value="1"/>
</dbReference>
<dbReference type="Proteomes" id="UP000594638">
    <property type="component" value="Unassembled WGS sequence"/>
</dbReference>
<evidence type="ECO:0000313" key="3">
    <source>
        <dbReference type="Proteomes" id="UP000594638"/>
    </source>
</evidence>
<dbReference type="Gramene" id="OE9A040648T2">
    <property type="protein sequence ID" value="OE9A040648C2"/>
    <property type="gene ID" value="OE9A040648"/>
</dbReference>
<evidence type="ECO:0000256" key="1">
    <source>
        <dbReference type="SAM" id="MobiDB-lite"/>
    </source>
</evidence>
<sequence length="198" mass="22387">MRVKMSSGSRKGPPKHQNEYAWKPNGSRTINPTEVGGKLRPYSEVTGVCLRCKEQIEWKRKYGKYKPLTEPAKCQRCSKRNVRQAYHNLCNGCAKEHSICAKCSCRVGNIVGRDISEIEAEQKKLEEAIKNARERDRRTLLRTMNKGNPRISKKSPANEDGEVGEASLEEHEEFTGNSKDNDTDEDEAEVASSDEISE</sequence>
<dbReference type="PANTHER" id="PTHR22876">
    <property type="entry name" value="ZGC:101016"/>
    <property type="match status" value="1"/>
</dbReference>
<accession>A0A8S0U1Q4</accession>